<proteinExistence type="predicted"/>
<organism evidence="1 2">
    <name type="scientific">Podila minutissima</name>
    <dbReference type="NCBI Taxonomy" id="64525"/>
    <lineage>
        <taxon>Eukaryota</taxon>
        <taxon>Fungi</taxon>
        <taxon>Fungi incertae sedis</taxon>
        <taxon>Mucoromycota</taxon>
        <taxon>Mortierellomycotina</taxon>
        <taxon>Mortierellomycetes</taxon>
        <taxon>Mortierellales</taxon>
        <taxon>Mortierellaceae</taxon>
        <taxon>Podila</taxon>
    </lineage>
</organism>
<dbReference type="Proteomes" id="UP000696485">
    <property type="component" value="Unassembled WGS sequence"/>
</dbReference>
<evidence type="ECO:0000313" key="1">
    <source>
        <dbReference type="EMBL" id="KAF9327144.1"/>
    </source>
</evidence>
<keyword evidence="2" id="KW-1185">Reference proteome</keyword>
<gene>
    <name evidence="1" type="ORF">BG006_009497</name>
</gene>
<sequence>MICDAHGAQQLDEVSDKINGSPCREANRKLRAYISNTIANLTPSMGGEKTYSKITGMSCYALPLLNVFLNHPRDRVIVTTPNTMTQAGAHRKELSDDKYGKKPDMLLSFVNASTQLVRELGYGELKGCGRENSDALNARDLVKVGLMLKDMVDIVDDKHDVTTLAHLGFQFVGEKVTFYLMAKTGSIYVMKQVCSMELVDSIANLRSVAQQYDNWRRLEQAVKKGYEPALLAIKTGIRGTRKNHFPTMSTPELRHIKDKY</sequence>
<name>A0A9P5VJE0_9FUNG</name>
<reference evidence="1" key="1">
    <citation type="journal article" date="2020" name="Fungal Divers.">
        <title>Resolving the Mortierellaceae phylogeny through synthesis of multi-gene phylogenetics and phylogenomics.</title>
        <authorList>
            <person name="Vandepol N."/>
            <person name="Liber J."/>
            <person name="Desiro A."/>
            <person name="Na H."/>
            <person name="Kennedy M."/>
            <person name="Barry K."/>
            <person name="Grigoriev I.V."/>
            <person name="Miller A.N."/>
            <person name="O'Donnell K."/>
            <person name="Stajich J.E."/>
            <person name="Bonito G."/>
        </authorList>
    </citation>
    <scope>NUCLEOTIDE SEQUENCE</scope>
    <source>
        <strain evidence="1">NVP1</strain>
    </source>
</reference>
<dbReference type="EMBL" id="JAAAUY010000696">
    <property type="protein sequence ID" value="KAF9327144.1"/>
    <property type="molecule type" value="Genomic_DNA"/>
</dbReference>
<comment type="caution">
    <text evidence="1">The sequence shown here is derived from an EMBL/GenBank/DDBJ whole genome shotgun (WGS) entry which is preliminary data.</text>
</comment>
<protein>
    <submittedName>
        <fullName evidence="1">Uncharacterized protein</fullName>
    </submittedName>
</protein>
<dbReference type="AlphaFoldDB" id="A0A9P5VJE0"/>
<evidence type="ECO:0000313" key="2">
    <source>
        <dbReference type="Proteomes" id="UP000696485"/>
    </source>
</evidence>
<accession>A0A9P5VJE0</accession>